<protein>
    <submittedName>
        <fullName evidence="5">Putative bacteriophage integrase</fullName>
    </submittedName>
</protein>
<dbReference type="EMBL" id="CP001712">
    <property type="protein sequence ID" value="EAR16154.1"/>
    <property type="molecule type" value="Genomic_DNA"/>
</dbReference>
<feature type="domain" description="Tyr recombinase" evidence="4">
    <location>
        <begin position="180"/>
        <end position="345"/>
    </location>
</feature>
<dbReference type="Gene3D" id="1.10.150.130">
    <property type="match status" value="1"/>
</dbReference>
<dbReference type="PROSITE" id="PS51898">
    <property type="entry name" value="TYR_RECOMBINASE"/>
    <property type="match status" value="1"/>
</dbReference>
<evidence type="ECO:0000256" key="1">
    <source>
        <dbReference type="ARBA" id="ARBA00008857"/>
    </source>
</evidence>
<dbReference type="Proteomes" id="UP000009049">
    <property type="component" value="Chromosome"/>
</dbReference>
<proteinExistence type="inferred from homology"/>
<dbReference type="HOGENOM" id="CLU_033139_1_0_10"/>
<dbReference type="Pfam" id="PF17293">
    <property type="entry name" value="Arm-DNA-bind_5"/>
    <property type="match status" value="1"/>
</dbReference>
<keyword evidence="3" id="KW-0233">DNA recombination</keyword>
<dbReference type="InterPro" id="IPR013762">
    <property type="entry name" value="Integrase-like_cat_sf"/>
</dbReference>
<evidence type="ECO:0000313" key="6">
    <source>
        <dbReference type="Proteomes" id="UP000009049"/>
    </source>
</evidence>
<dbReference type="Gene3D" id="1.10.443.10">
    <property type="entry name" value="Intergrase catalytic core"/>
    <property type="match status" value="1"/>
</dbReference>
<dbReference type="InterPro" id="IPR025269">
    <property type="entry name" value="SAM-like_dom"/>
</dbReference>
<dbReference type="InterPro" id="IPR011010">
    <property type="entry name" value="DNA_brk_join_enz"/>
</dbReference>
<dbReference type="InterPro" id="IPR010998">
    <property type="entry name" value="Integrase_recombinase_N"/>
</dbReference>
<dbReference type="InterPro" id="IPR035386">
    <property type="entry name" value="Arm-DNA-bind_5"/>
</dbReference>
<dbReference type="SUPFAM" id="SSF56349">
    <property type="entry name" value="DNA breaking-rejoining enzymes"/>
    <property type="match status" value="1"/>
</dbReference>
<gene>
    <name evidence="5" type="ordered locus">RB2501_04630</name>
</gene>
<evidence type="ECO:0000313" key="5">
    <source>
        <dbReference type="EMBL" id="EAR16154.1"/>
    </source>
</evidence>
<dbReference type="PANTHER" id="PTHR30349:SF64">
    <property type="entry name" value="PROPHAGE INTEGRASE INTD-RELATED"/>
    <property type="match status" value="1"/>
</dbReference>
<dbReference type="AlphaFoldDB" id="A4CGU6"/>
<dbReference type="STRING" id="313596.RB2501_04630"/>
<evidence type="ECO:0000259" key="4">
    <source>
        <dbReference type="PROSITE" id="PS51898"/>
    </source>
</evidence>
<name>A4CGU6_ROBBH</name>
<dbReference type="CDD" id="cd01185">
    <property type="entry name" value="INTN1_C_like"/>
    <property type="match status" value="1"/>
</dbReference>
<dbReference type="Pfam" id="PF13102">
    <property type="entry name" value="Phage_int_SAM_5"/>
    <property type="match status" value="1"/>
</dbReference>
<evidence type="ECO:0000256" key="3">
    <source>
        <dbReference type="ARBA" id="ARBA00023172"/>
    </source>
</evidence>
<keyword evidence="6" id="KW-1185">Reference proteome</keyword>
<reference evidence="5 6" key="1">
    <citation type="journal article" date="2009" name="J. Bacteriol.">
        <title>Complete genome sequence of Robiginitalea biformata HTCC2501.</title>
        <authorList>
            <person name="Oh H.M."/>
            <person name="Giovannoni S.J."/>
            <person name="Lee K."/>
            <person name="Ferriera S."/>
            <person name="Johnson J."/>
            <person name="Cho J.C."/>
        </authorList>
    </citation>
    <scope>NUCLEOTIDE SEQUENCE [LARGE SCALE GENOMIC DNA]</scope>
    <source>
        <strain evidence="6">ATCC BAA-864 / HTCC2501 / KCTC 12146</strain>
    </source>
</reference>
<evidence type="ECO:0000256" key="2">
    <source>
        <dbReference type="ARBA" id="ARBA00023125"/>
    </source>
</evidence>
<dbReference type="GO" id="GO:0015074">
    <property type="term" value="P:DNA integration"/>
    <property type="evidence" value="ECO:0007669"/>
    <property type="project" value="InterPro"/>
</dbReference>
<dbReference type="InterPro" id="IPR050090">
    <property type="entry name" value="Tyrosine_recombinase_XerCD"/>
</dbReference>
<dbReference type="PANTHER" id="PTHR30349">
    <property type="entry name" value="PHAGE INTEGRASE-RELATED"/>
    <property type="match status" value="1"/>
</dbReference>
<dbReference type="GO" id="GO:0003677">
    <property type="term" value="F:DNA binding"/>
    <property type="evidence" value="ECO:0007669"/>
    <property type="project" value="UniProtKB-KW"/>
</dbReference>
<comment type="similarity">
    <text evidence="1">Belongs to the 'phage' integrase family.</text>
</comment>
<dbReference type="KEGG" id="rbi:RB2501_04630"/>
<dbReference type="GO" id="GO:0006310">
    <property type="term" value="P:DNA recombination"/>
    <property type="evidence" value="ECO:0007669"/>
    <property type="project" value="UniProtKB-KW"/>
</dbReference>
<sequence length="353" mass="40682">MAVHLRSRKLKSGDRSLYLDIHHHGDRWREFLKIRISPKDSDRTEKKRIAERIRANRELELLSQSTGHIPSHLTNLNFFDFAENYLSNYPFKDVRIVHNAVQKFKVALGNTRLTFAQITPKVMEAFKDYLIHESGLTGETAHNYFTRFKKILKAAKIKGYLREMPTADIRFANPNKDDTIRKQVLDTKELQILATTHCGNSEVKRAFLFACYTSLGLAEIKLLKWSNINKGRLITYRNKTGEIINNRLNPTALIILGEPKGRNEFVFQLQKLSNNGVNKAIEYWVKRAGIQKHITFYCARHTFACQLLIHGANLKTVADAMGHSSTQSTLKYLNYVQKLQDEAIDKLPVLQID</sequence>
<dbReference type="eggNOG" id="COG0582">
    <property type="taxonomic scope" value="Bacteria"/>
</dbReference>
<dbReference type="InterPro" id="IPR002104">
    <property type="entry name" value="Integrase_catalytic"/>
</dbReference>
<keyword evidence="2" id="KW-0238">DNA-binding</keyword>
<accession>A4CGU6</accession>
<organism evidence="5 6">
    <name type="scientific">Robiginitalea biformata (strain ATCC BAA-864 / DSM 15991 / KCTC 12146 / HTCC2501)</name>
    <dbReference type="NCBI Taxonomy" id="313596"/>
    <lineage>
        <taxon>Bacteria</taxon>
        <taxon>Pseudomonadati</taxon>
        <taxon>Bacteroidota</taxon>
        <taxon>Flavobacteriia</taxon>
        <taxon>Flavobacteriales</taxon>
        <taxon>Flavobacteriaceae</taxon>
        <taxon>Robiginitalea</taxon>
    </lineage>
</organism>
<dbReference type="Pfam" id="PF00589">
    <property type="entry name" value="Phage_integrase"/>
    <property type="match status" value="1"/>
</dbReference>